<evidence type="ECO:0000259" key="6">
    <source>
        <dbReference type="PROSITE" id="PS50405"/>
    </source>
</evidence>
<evidence type="ECO:0000313" key="7">
    <source>
        <dbReference type="EMBL" id="KAJ9580507.1"/>
    </source>
</evidence>
<dbReference type="Proteomes" id="UP001233999">
    <property type="component" value="Unassembled WGS sequence"/>
</dbReference>
<dbReference type="SFLD" id="SFLDG00363">
    <property type="entry name" value="AMPS_(cytGST):_Alpha-__Mu-__Pi"/>
    <property type="match status" value="1"/>
</dbReference>
<dbReference type="PROSITE" id="PS50405">
    <property type="entry name" value="GST_CTER"/>
    <property type="match status" value="1"/>
</dbReference>
<dbReference type="Gene3D" id="3.40.30.10">
    <property type="entry name" value="Glutaredoxin"/>
    <property type="match status" value="1"/>
</dbReference>
<dbReference type="GO" id="GO:0006749">
    <property type="term" value="P:glutathione metabolic process"/>
    <property type="evidence" value="ECO:0007669"/>
    <property type="project" value="TreeGrafter"/>
</dbReference>
<evidence type="ECO:0000256" key="3">
    <source>
        <dbReference type="ARBA" id="ARBA00038317"/>
    </source>
</evidence>
<evidence type="ECO:0000313" key="8">
    <source>
        <dbReference type="Proteomes" id="UP001233999"/>
    </source>
</evidence>
<dbReference type="GO" id="GO:0004602">
    <property type="term" value="F:glutathione peroxidase activity"/>
    <property type="evidence" value="ECO:0007669"/>
    <property type="project" value="UniProtKB-ARBA"/>
</dbReference>
<evidence type="ECO:0000256" key="2">
    <source>
        <dbReference type="ARBA" id="ARBA00022679"/>
    </source>
</evidence>
<accession>A0AAD7ZHN5</accession>
<dbReference type="InterPro" id="IPR050213">
    <property type="entry name" value="GST_superfamily"/>
</dbReference>
<dbReference type="InterPro" id="IPR004045">
    <property type="entry name" value="Glutathione_S-Trfase_N"/>
</dbReference>
<dbReference type="InterPro" id="IPR036282">
    <property type="entry name" value="Glutathione-S-Trfase_C_sf"/>
</dbReference>
<dbReference type="PANTHER" id="PTHR11571">
    <property type="entry name" value="GLUTATHIONE S-TRANSFERASE"/>
    <property type="match status" value="1"/>
</dbReference>
<dbReference type="SFLD" id="SFLDG01205">
    <property type="entry name" value="AMPS.1"/>
    <property type="match status" value="1"/>
</dbReference>
<dbReference type="CDD" id="cd03039">
    <property type="entry name" value="GST_N_Sigma_like"/>
    <property type="match status" value="1"/>
</dbReference>
<dbReference type="FunFam" id="3.40.30.10:FF:000035">
    <property type="entry name" value="hematopoietic prostaglandin D synthase"/>
    <property type="match status" value="1"/>
</dbReference>
<dbReference type="Gene3D" id="1.20.1050.10">
    <property type="match status" value="1"/>
</dbReference>
<dbReference type="SUPFAM" id="SSF47616">
    <property type="entry name" value="GST C-terminal domain-like"/>
    <property type="match status" value="1"/>
</dbReference>
<name>A0AAD7ZHN5_DIPPU</name>
<dbReference type="AlphaFoldDB" id="A0AAD7ZHN5"/>
<dbReference type="GO" id="GO:0004364">
    <property type="term" value="F:glutathione transferase activity"/>
    <property type="evidence" value="ECO:0007669"/>
    <property type="project" value="UniProtKB-EC"/>
</dbReference>
<dbReference type="Pfam" id="PF02798">
    <property type="entry name" value="GST_N"/>
    <property type="match status" value="1"/>
</dbReference>
<feature type="domain" description="GST C-terminal" evidence="6">
    <location>
        <begin position="82"/>
        <end position="204"/>
    </location>
</feature>
<sequence length="204" mass="23561">MAPTYKLIYFNVKALGEPIRFILSYGGLQFEDYRFEREDWLKLKPSMPFGKTPVLEIDGKQTHQSGAVSRYLAKQVGLSGKDDWENLEIDMIVDTFTDFRLQLANYHYDADETSKEKKWAPLNDETIPYYMSKFDDVVKANGGYFVGGKLTWADMYFIGMLDYLSSMAKQDLVANRPNLKALQEKVEALPAIKSWIEKRPKTEL</sequence>
<dbReference type="InterPro" id="IPR040079">
    <property type="entry name" value="Glutathione_S-Trfase"/>
</dbReference>
<comment type="caution">
    <text evidence="7">The sequence shown here is derived from an EMBL/GenBank/DDBJ whole genome shotgun (WGS) entry which is preliminary data.</text>
</comment>
<dbReference type="EMBL" id="JASPKZ010008299">
    <property type="protein sequence ID" value="KAJ9580507.1"/>
    <property type="molecule type" value="Genomic_DNA"/>
</dbReference>
<reference evidence="7" key="1">
    <citation type="journal article" date="2023" name="IScience">
        <title>Live-bearing cockroach genome reveals convergent evolutionary mechanisms linked to viviparity in insects and beyond.</title>
        <authorList>
            <person name="Fouks B."/>
            <person name="Harrison M.C."/>
            <person name="Mikhailova A.A."/>
            <person name="Marchal E."/>
            <person name="English S."/>
            <person name="Carruthers M."/>
            <person name="Jennings E.C."/>
            <person name="Chiamaka E.L."/>
            <person name="Frigard R.A."/>
            <person name="Pippel M."/>
            <person name="Attardo G.M."/>
            <person name="Benoit J.B."/>
            <person name="Bornberg-Bauer E."/>
            <person name="Tobe S.S."/>
        </authorList>
    </citation>
    <scope>NUCLEOTIDE SEQUENCE</scope>
    <source>
        <strain evidence="7">Stay&amp;Tobe</strain>
    </source>
</reference>
<evidence type="ECO:0000256" key="4">
    <source>
        <dbReference type="ARBA" id="ARBA00047960"/>
    </source>
</evidence>
<dbReference type="InterPro" id="IPR004046">
    <property type="entry name" value="GST_C"/>
</dbReference>
<keyword evidence="8" id="KW-1185">Reference proteome</keyword>
<reference evidence="7" key="2">
    <citation type="submission" date="2023-05" db="EMBL/GenBank/DDBJ databases">
        <authorList>
            <person name="Fouks B."/>
        </authorList>
    </citation>
    <scope>NUCLEOTIDE SEQUENCE</scope>
    <source>
        <strain evidence="7">Stay&amp;Tobe</strain>
        <tissue evidence="7">Testes</tissue>
    </source>
</reference>
<feature type="domain" description="GST N-terminal" evidence="5">
    <location>
        <begin position="3"/>
        <end position="80"/>
    </location>
</feature>
<dbReference type="CDD" id="cd03192">
    <property type="entry name" value="GST_C_Sigma_like"/>
    <property type="match status" value="1"/>
</dbReference>
<dbReference type="FunFam" id="1.20.1050.10:FF:000030">
    <property type="entry name" value="Glutathione S-transferase S1"/>
    <property type="match status" value="1"/>
</dbReference>
<organism evidence="7 8">
    <name type="scientific">Diploptera punctata</name>
    <name type="common">Pacific beetle cockroach</name>
    <dbReference type="NCBI Taxonomy" id="6984"/>
    <lineage>
        <taxon>Eukaryota</taxon>
        <taxon>Metazoa</taxon>
        <taxon>Ecdysozoa</taxon>
        <taxon>Arthropoda</taxon>
        <taxon>Hexapoda</taxon>
        <taxon>Insecta</taxon>
        <taxon>Pterygota</taxon>
        <taxon>Neoptera</taxon>
        <taxon>Polyneoptera</taxon>
        <taxon>Dictyoptera</taxon>
        <taxon>Blattodea</taxon>
        <taxon>Blaberoidea</taxon>
        <taxon>Blaberidae</taxon>
        <taxon>Diplopterinae</taxon>
        <taxon>Diploptera</taxon>
    </lineage>
</organism>
<dbReference type="EC" id="2.5.1.18" evidence="1"/>
<dbReference type="SFLD" id="SFLDS00019">
    <property type="entry name" value="Glutathione_Transferase_(cytos"/>
    <property type="match status" value="1"/>
</dbReference>
<dbReference type="PROSITE" id="PS50404">
    <property type="entry name" value="GST_NTER"/>
    <property type="match status" value="1"/>
</dbReference>
<dbReference type="SUPFAM" id="SSF52833">
    <property type="entry name" value="Thioredoxin-like"/>
    <property type="match status" value="1"/>
</dbReference>
<comment type="catalytic activity">
    <reaction evidence="4">
        <text>RX + glutathione = an S-substituted glutathione + a halide anion + H(+)</text>
        <dbReference type="Rhea" id="RHEA:16437"/>
        <dbReference type="ChEBI" id="CHEBI:15378"/>
        <dbReference type="ChEBI" id="CHEBI:16042"/>
        <dbReference type="ChEBI" id="CHEBI:17792"/>
        <dbReference type="ChEBI" id="CHEBI:57925"/>
        <dbReference type="ChEBI" id="CHEBI:90779"/>
        <dbReference type="EC" id="2.5.1.18"/>
    </reaction>
</comment>
<protein>
    <recommendedName>
        <fullName evidence="1">glutathione transferase</fullName>
        <ecNumber evidence="1">2.5.1.18</ecNumber>
    </recommendedName>
</protein>
<gene>
    <name evidence="7" type="ORF">L9F63_024316</name>
</gene>
<dbReference type="Pfam" id="PF14497">
    <property type="entry name" value="GST_C_3"/>
    <property type="match status" value="1"/>
</dbReference>
<dbReference type="PANTHER" id="PTHR11571:SF224">
    <property type="entry name" value="HEMATOPOIETIC PROSTAGLANDIN D SYNTHASE"/>
    <property type="match status" value="1"/>
</dbReference>
<evidence type="ECO:0000256" key="1">
    <source>
        <dbReference type="ARBA" id="ARBA00012452"/>
    </source>
</evidence>
<proteinExistence type="inferred from homology"/>
<dbReference type="InterPro" id="IPR010987">
    <property type="entry name" value="Glutathione-S-Trfase_C-like"/>
</dbReference>
<dbReference type="InterPro" id="IPR036249">
    <property type="entry name" value="Thioredoxin-like_sf"/>
</dbReference>
<evidence type="ECO:0000259" key="5">
    <source>
        <dbReference type="PROSITE" id="PS50404"/>
    </source>
</evidence>
<comment type="similarity">
    <text evidence="3">Belongs to the GST superfamily. Sigma family.</text>
</comment>
<keyword evidence="2" id="KW-0808">Transferase</keyword>